<feature type="transmembrane region" description="Helical" evidence="7">
    <location>
        <begin position="292"/>
        <end position="310"/>
    </location>
</feature>
<evidence type="ECO:0000313" key="9">
    <source>
        <dbReference type="EMBL" id="NMF89730.1"/>
    </source>
</evidence>
<dbReference type="SUPFAM" id="SSF103481">
    <property type="entry name" value="Multidrug resistance efflux transporter EmrE"/>
    <property type="match status" value="2"/>
</dbReference>
<dbReference type="Proteomes" id="UP000652074">
    <property type="component" value="Unassembled WGS sequence"/>
</dbReference>
<feature type="transmembrane region" description="Helical" evidence="7">
    <location>
        <begin position="316"/>
        <end position="334"/>
    </location>
</feature>
<reference evidence="9 10" key="1">
    <citation type="submission" date="2019-12" db="EMBL/GenBank/DDBJ databases">
        <title>Comparative genomics gives insights into the taxonomy of the Azoarcus-Aromatoleum group and reveals separate origins of nif in the plant-associated Azoarcus and non-plant-associated Aromatoleum sub-groups.</title>
        <authorList>
            <person name="Lafos M."/>
            <person name="Maluk M."/>
            <person name="Batista M."/>
            <person name="Junghare M."/>
            <person name="Carmona M."/>
            <person name="Faoro H."/>
            <person name="Cruz L.M."/>
            <person name="Battistoni F."/>
            <person name="De Souza E."/>
            <person name="Pedrosa F."/>
            <person name="Chen W.-M."/>
            <person name="Poole P.S."/>
            <person name="Dixon R.A."/>
            <person name="James E.K."/>
        </authorList>
    </citation>
    <scope>NUCLEOTIDE SEQUENCE [LARGE SCALE GENOMIC DNA]</scope>
    <source>
        <strain evidence="9 10">ToN1</strain>
    </source>
</reference>
<feature type="compositionally biased region" description="Gly residues" evidence="6">
    <location>
        <begin position="25"/>
        <end position="35"/>
    </location>
</feature>
<accession>A0ABX1MTS3</accession>
<dbReference type="InterPro" id="IPR000620">
    <property type="entry name" value="EamA_dom"/>
</dbReference>
<evidence type="ECO:0000256" key="4">
    <source>
        <dbReference type="ARBA" id="ARBA00022989"/>
    </source>
</evidence>
<gene>
    <name evidence="9" type="ORF">GPA26_14750</name>
</gene>
<feature type="domain" description="EamA" evidence="8">
    <location>
        <begin position="195"/>
        <end position="332"/>
    </location>
</feature>
<dbReference type="EMBL" id="WTVR01000028">
    <property type="protein sequence ID" value="NMF89730.1"/>
    <property type="molecule type" value="Genomic_DNA"/>
</dbReference>
<comment type="subcellular location">
    <subcellularLocation>
        <location evidence="1">Cell membrane</location>
        <topology evidence="1">Multi-pass membrane protein</topology>
    </subcellularLocation>
</comment>
<feature type="transmembrane region" description="Helical" evidence="7">
    <location>
        <begin position="49"/>
        <end position="70"/>
    </location>
</feature>
<feature type="transmembrane region" description="Helical" evidence="7">
    <location>
        <begin position="261"/>
        <end position="280"/>
    </location>
</feature>
<evidence type="ECO:0000256" key="2">
    <source>
        <dbReference type="ARBA" id="ARBA00022475"/>
    </source>
</evidence>
<keyword evidence="4 7" id="KW-1133">Transmembrane helix</keyword>
<keyword evidence="3 7" id="KW-0812">Transmembrane</keyword>
<evidence type="ECO:0000256" key="7">
    <source>
        <dbReference type="SAM" id="Phobius"/>
    </source>
</evidence>
<protein>
    <submittedName>
        <fullName evidence="9">EamA family transporter</fullName>
    </submittedName>
</protein>
<sequence length="351" mass="36987">MAPLRAQPQRTDFGQPHRRLRRTQHGGGEPQGGRAGNVRMSARPATAGLHLALMATMVVWALNVTAVKWLAGVMDFTLVASLRMVCAVVALALLLFFSHQHFPRWRGRMLLLACTSALLLVYGNQMLFAKAMETTTATNAALILALNPLINGVLEALVFRKPLTGRYVAGALFAVTGVCLVVLNQANAALAGPSFGDLLVLGSMLSFACGVLALQRLSRESNPLAINVFLYAVGALALCVHSVVVIESPLAALQTLGWRDWLVVAFSGVGATAFGALAWARGVAAMGAGRAAIYMAWVPVLGVAFGALLLDEPLSVWHLVGMVLVLLGTVLSALKPARVVPPPAVAECKSA</sequence>
<feature type="domain" description="EamA" evidence="8">
    <location>
        <begin position="51"/>
        <end position="182"/>
    </location>
</feature>
<comment type="caution">
    <text evidence="9">The sequence shown here is derived from an EMBL/GenBank/DDBJ whole genome shotgun (WGS) entry which is preliminary data.</text>
</comment>
<feature type="transmembrane region" description="Helical" evidence="7">
    <location>
        <begin position="140"/>
        <end position="159"/>
    </location>
</feature>
<name>A0ABX1MTS3_9RHOO</name>
<evidence type="ECO:0000256" key="5">
    <source>
        <dbReference type="ARBA" id="ARBA00023136"/>
    </source>
</evidence>
<evidence type="ECO:0000259" key="8">
    <source>
        <dbReference type="Pfam" id="PF00892"/>
    </source>
</evidence>
<feature type="transmembrane region" description="Helical" evidence="7">
    <location>
        <begin position="198"/>
        <end position="217"/>
    </location>
</feature>
<evidence type="ECO:0000313" key="10">
    <source>
        <dbReference type="Proteomes" id="UP000652074"/>
    </source>
</evidence>
<evidence type="ECO:0000256" key="3">
    <source>
        <dbReference type="ARBA" id="ARBA00022692"/>
    </source>
</evidence>
<feature type="transmembrane region" description="Helical" evidence="7">
    <location>
        <begin position="166"/>
        <end position="186"/>
    </location>
</feature>
<dbReference type="Pfam" id="PF00892">
    <property type="entry name" value="EamA"/>
    <property type="match status" value="2"/>
</dbReference>
<keyword evidence="5 7" id="KW-0472">Membrane</keyword>
<feature type="transmembrane region" description="Helical" evidence="7">
    <location>
        <begin position="76"/>
        <end position="97"/>
    </location>
</feature>
<keyword evidence="2" id="KW-1003">Cell membrane</keyword>
<dbReference type="PANTHER" id="PTHR32322:SF18">
    <property type="entry name" value="S-ADENOSYLMETHIONINE_S-ADENOSYLHOMOCYSTEINE TRANSPORTER"/>
    <property type="match status" value="1"/>
</dbReference>
<feature type="transmembrane region" description="Helical" evidence="7">
    <location>
        <begin position="224"/>
        <end position="246"/>
    </location>
</feature>
<evidence type="ECO:0000256" key="1">
    <source>
        <dbReference type="ARBA" id="ARBA00004651"/>
    </source>
</evidence>
<feature type="region of interest" description="Disordered" evidence="6">
    <location>
        <begin position="1"/>
        <end position="38"/>
    </location>
</feature>
<feature type="transmembrane region" description="Helical" evidence="7">
    <location>
        <begin position="109"/>
        <end position="128"/>
    </location>
</feature>
<dbReference type="PANTHER" id="PTHR32322">
    <property type="entry name" value="INNER MEMBRANE TRANSPORTER"/>
    <property type="match status" value="1"/>
</dbReference>
<keyword evidence="10" id="KW-1185">Reference proteome</keyword>
<evidence type="ECO:0000256" key="6">
    <source>
        <dbReference type="SAM" id="MobiDB-lite"/>
    </source>
</evidence>
<dbReference type="InterPro" id="IPR050638">
    <property type="entry name" value="AA-Vitamin_Transporters"/>
</dbReference>
<dbReference type="InterPro" id="IPR037185">
    <property type="entry name" value="EmrE-like"/>
</dbReference>
<organism evidence="9 10">
    <name type="scientific">Aromatoleum petrolei</name>
    <dbReference type="NCBI Taxonomy" id="76116"/>
    <lineage>
        <taxon>Bacteria</taxon>
        <taxon>Pseudomonadati</taxon>
        <taxon>Pseudomonadota</taxon>
        <taxon>Betaproteobacteria</taxon>
        <taxon>Rhodocyclales</taxon>
        <taxon>Rhodocyclaceae</taxon>
        <taxon>Aromatoleum</taxon>
    </lineage>
</organism>
<proteinExistence type="predicted"/>